<dbReference type="Gene3D" id="3.10.20.90">
    <property type="entry name" value="Phosphatidylinositol 3-kinase Catalytic Subunit, Chain A, domain 1"/>
    <property type="match status" value="1"/>
</dbReference>
<evidence type="ECO:0000313" key="3">
    <source>
        <dbReference type="EMBL" id="ROZ87507.1"/>
    </source>
</evidence>
<reference evidence="3 4" key="1">
    <citation type="submission" date="2018-11" db="EMBL/GenBank/DDBJ databases">
        <authorList>
            <person name="Jang G.I."/>
            <person name="Hwang C.Y."/>
        </authorList>
    </citation>
    <scope>NUCLEOTIDE SEQUENCE [LARGE SCALE GENOMIC DNA]</scope>
    <source>
        <strain evidence="3 4">SSM26</strain>
    </source>
</reference>
<dbReference type="PROSITE" id="PS51208">
    <property type="entry name" value="AUTOTRANSPORTER"/>
    <property type="match status" value="1"/>
</dbReference>
<dbReference type="Pfam" id="PF03797">
    <property type="entry name" value="Autotransporter"/>
    <property type="match status" value="1"/>
</dbReference>
<proteinExistence type="predicted"/>
<evidence type="ECO:0000313" key="4">
    <source>
        <dbReference type="Proteomes" id="UP000275199"/>
    </source>
</evidence>
<dbReference type="PANTHER" id="PTHR10666">
    <property type="entry name" value="UBIQUITIN"/>
    <property type="match status" value="1"/>
</dbReference>
<dbReference type="InterPro" id="IPR005546">
    <property type="entry name" value="Autotransporte_beta"/>
</dbReference>
<keyword evidence="4" id="KW-1185">Reference proteome</keyword>
<dbReference type="SMART" id="SM00213">
    <property type="entry name" value="UBQ"/>
    <property type="match status" value="1"/>
</dbReference>
<dbReference type="SUPFAM" id="SSF103515">
    <property type="entry name" value="Autotransporter"/>
    <property type="match status" value="1"/>
</dbReference>
<sequence length="398" mass="42764">MLLLSFSLPSYALQIFVKTLTDKIISLEVEANDTIENVKAKIQDKEGIDPADQNLVFAGKLLEDGKTLADYNIQKEVTLFLRRATLLTPTTLQSLTEQTRLLQAAVTRAGLVLHGSHGNPLDMRAEPGSDSCLWASGDWAADNHEQRDGSIKLAEIGGCWVIDDNRTQVGLGLGKSWSDQSTVFNGSQEQTGQYAVLELITPAPALGANAWGTVTAYYSDADLKIKRGYLTADERDRSLGKTDAATWALRVRTDWERAGVIAGAAISPFVDLSHIKSEMDGYTEHSGAAPAAFDDSDLSTSEGRVGVNALKPISTVFSLTSGLEAVHRFNQSSSTITGALNGSEQFSVKANSEKRSWLKASVGGIWTLSPLKFIVSASATSEGQEPDAWLAAHVVGSF</sequence>
<gene>
    <name evidence="3" type="ORF">EF096_04470</name>
</gene>
<dbReference type="SUPFAM" id="SSF54236">
    <property type="entry name" value="Ubiquitin-like"/>
    <property type="match status" value="1"/>
</dbReference>
<organism evidence="3 4">
    <name type="scientific">Pseudomonas neustonica</name>
    <dbReference type="NCBI Taxonomy" id="2487346"/>
    <lineage>
        <taxon>Bacteria</taxon>
        <taxon>Pseudomonadati</taxon>
        <taxon>Pseudomonadota</taxon>
        <taxon>Gammaproteobacteria</taxon>
        <taxon>Pseudomonadales</taxon>
        <taxon>Pseudomonadaceae</taxon>
        <taxon>Pseudomonas</taxon>
    </lineage>
</organism>
<dbReference type="InterPro" id="IPR000626">
    <property type="entry name" value="Ubiquitin-like_dom"/>
</dbReference>
<dbReference type="InterPro" id="IPR029071">
    <property type="entry name" value="Ubiquitin-like_domsf"/>
</dbReference>
<dbReference type="Pfam" id="PF00240">
    <property type="entry name" value="ubiquitin"/>
    <property type="match status" value="1"/>
</dbReference>
<dbReference type="InterPro" id="IPR036709">
    <property type="entry name" value="Autotransporte_beta_dom_sf"/>
</dbReference>
<dbReference type="PRINTS" id="PR00348">
    <property type="entry name" value="UBIQUITIN"/>
</dbReference>
<comment type="caution">
    <text evidence="3">The sequence shown here is derived from an EMBL/GenBank/DDBJ whole genome shotgun (WGS) entry which is preliminary data.</text>
</comment>
<feature type="domain" description="Autotransporter" evidence="2">
    <location>
        <begin position="126"/>
        <end position="398"/>
    </location>
</feature>
<evidence type="ECO:0000259" key="2">
    <source>
        <dbReference type="PROSITE" id="PS51208"/>
    </source>
</evidence>
<dbReference type="Gene3D" id="2.40.128.130">
    <property type="entry name" value="Autotransporter beta-domain"/>
    <property type="match status" value="1"/>
</dbReference>
<dbReference type="PROSITE" id="PS50053">
    <property type="entry name" value="UBIQUITIN_2"/>
    <property type="match status" value="1"/>
</dbReference>
<accession>A0ABX9XNT3</accession>
<evidence type="ECO:0000259" key="1">
    <source>
        <dbReference type="PROSITE" id="PS50053"/>
    </source>
</evidence>
<feature type="domain" description="Ubiquitin-like" evidence="1">
    <location>
        <begin position="13"/>
        <end position="81"/>
    </location>
</feature>
<name>A0ABX9XNT3_9PSED</name>
<dbReference type="InterPro" id="IPR019956">
    <property type="entry name" value="Ubiquitin_dom"/>
</dbReference>
<dbReference type="Proteomes" id="UP000275199">
    <property type="component" value="Unassembled WGS sequence"/>
</dbReference>
<dbReference type="InterPro" id="IPR050158">
    <property type="entry name" value="Ubiquitin_ubiquitin-like"/>
</dbReference>
<protein>
    <submittedName>
        <fullName evidence="3">Autotransporter domain-containing protein</fullName>
    </submittedName>
</protein>
<dbReference type="SMART" id="SM00869">
    <property type="entry name" value="Autotransporter"/>
    <property type="match status" value="1"/>
</dbReference>
<dbReference type="EMBL" id="RKKU01000003">
    <property type="protein sequence ID" value="ROZ87507.1"/>
    <property type="molecule type" value="Genomic_DNA"/>
</dbReference>